<evidence type="ECO:0000256" key="5">
    <source>
        <dbReference type="ARBA" id="ARBA00022729"/>
    </source>
</evidence>
<keyword evidence="7" id="KW-1133">Transmembrane helix</keyword>
<name>A0A8S2ATL4_ARAAE</name>
<evidence type="ECO:0000256" key="9">
    <source>
        <dbReference type="ARBA" id="ARBA00023157"/>
    </source>
</evidence>
<accession>A0A8S2ATL4</accession>
<dbReference type="InterPro" id="IPR025287">
    <property type="entry name" value="WAK_GUB"/>
</dbReference>
<dbReference type="GO" id="GO:0016020">
    <property type="term" value="C:membrane"/>
    <property type="evidence" value="ECO:0007669"/>
    <property type="project" value="UniProtKB-SubCell"/>
</dbReference>
<evidence type="ECO:0000313" key="15">
    <source>
        <dbReference type="Proteomes" id="UP000682877"/>
    </source>
</evidence>
<feature type="domain" description="Wall-associated receptor kinase" evidence="12">
    <location>
        <begin position="212"/>
        <end position="279"/>
    </location>
</feature>
<feature type="domain" description="Wall-associated receptor kinase galacturonan-binding" evidence="13">
    <location>
        <begin position="443"/>
        <end position="488"/>
    </location>
</feature>
<evidence type="ECO:0000259" key="12">
    <source>
        <dbReference type="Pfam" id="PF08488"/>
    </source>
</evidence>
<keyword evidence="5 11" id="KW-0732">Signal</keyword>
<dbReference type="EMBL" id="LR999457">
    <property type="protein sequence ID" value="CAE6166747.1"/>
    <property type="molecule type" value="Genomic_DNA"/>
</dbReference>
<dbReference type="AlphaFoldDB" id="A0A8S2ATL4"/>
<evidence type="ECO:0000256" key="10">
    <source>
        <dbReference type="ARBA" id="ARBA00023180"/>
    </source>
</evidence>
<feature type="domain" description="Wall-associated receptor kinase" evidence="12">
    <location>
        <begin position="609"/>
        <end position="691"/>
    </location>
</feature>
<evidence type="ECO:0000256" key="4">
    <source>
        <dbReference type="ARBA" id="ARBA00022692"/>
    </source>
</evidence>
<organism evidence="14 15">
    <name type="scientific">Arabidopsis arenosa</name>
    <name type="common">Sand rock-cress</name>
    <name type="synonym">Cardaminopsis arenosa</name>
    <dbReference type="NCBI Taxonomy" id="38785"/>
    <lineage>
        <taxon>Eukaryota</taxon>
        <taxon>Viridiplantae</taxon>
        <taxon>Streptophyta</taxon>
        <taxon>Embryophyta</taxon>
        <taxon>Tracheophyta</taxon>
        <taxon>Spermatophyta</taxon>
        <taxon>Magnoliopsida</taxon>
        <taxon>eudicotyledons</taxon>
        <taxon>Gunneridae</taxon>
        <taxon>Pentapetalae</taxon>
        <taxon>rosids</taxon>
        <taxon>malvids</taxon>
        <taxon>Brassicales</taxon>
        <taxon>Brassicaceae</taxon>
        <taxon>Camelineae</taxon>
        <taxon>Arabidopsis</taxon>
    </lineage>
</organism>
<comment type="subcellular location">
    <subcellularLocation>
        <location evidence="1">Membrane</location>
        <topology evidence="1">Single-pass type I membrane protein</topology>
    </subcellularLocation>
</comment>
<sequence length="816" mass="89792">MSYENTNCSFFLNLFKLLLLLIFYSADLAASVSCQRECGGIAIPYPFGIGKDCYLEKYYEIECRITTSRKLVPFLSVISKEVVSISLPSGESHLAYTITDQDRHESFGLVRVKFPITSTGCFSDGKESAGGLKMNFTDTPFFIGSTNSLIAVGCNSKVSLMYIKPNMVGCELSCNTSKDSHSNSIPFVETGCSSNVLSYSQDQGCTEETPEETGCNGNGCCQASLPNEPQQVIGIRTESNDGNSTTKVVPCTVAFLTDEIFTSPNAIKREHLLAKRYATNRIDEVEEEEEEGVEEEEVVMTINRGDSWSIGVTAPASGIVASPPPSDVEPLFPRLTWEVVNLCLTVQMYIAKGTTEQNQQMLVEHYSPQGYAAHDGSWISRISWAKIPHNHMRSFMETFISIMYLLGKRIFSYITYYVPHCNALNKPKHSEENALDLTVSSLCRSECGGISIPYPFGIGKGCYLNEYYEIKCLNTTASGKPVPFLSVISKEVVSIYLPNEGQGRPQSFGSVRVRSPITSAGCSSDGKDSAPIMNLTGSPFFISDINNLVGVGCNSKVSLAHITQNMVGCELNCSTTNASDSNSIPFFDKMGCSLSYTFSQICRGNKPEEMGCDGRGCCQASLPTEIQQVVGIRIESNDGNSTSTIREDCRFAFLTDEFYTLSNLTKPEQLLAMGYATLSLGWIIQMKNSSFLNSLACKDRKDIETSYSVDHSIKCICDQTISTISDTRYANCECNMGYRGNPYVLDGCAELERICTSPEDLQVQNRIDEEEEEEEEVVTIVNRDDSWSIGVTAPAFSIVASPPSSDVEPLFPRLTW</sequence>
<dbReference type="Pfam" id="PF08488">
    <property type="entry name" value="WAK"/>
    <property type="match status" value="2"/>
</dbReference>
<gene>
    <name evidence="14" type="ORF">AARE701A_LOCUS18000</name>
</gene>
<feature type="chain" id="PRO_5035760898" evidence="11">
    <location>
        <begin position="30"/>
        <end position="816"/>
    </location>
</feature>
<evidence type="ECO:0000256" key="8">
    <source>
        <dbReference type="ARBA" id="ARBA00023136"/>
    </source>
</evidence>
<dbReference type="PANTHER" id="PTHR33491">
    <property type="entry name" value="OSJNBA0016N04.9 PROTEIN"/>
    <property type="match status" value="1"/>
</dbReference>
<dbReference type="InterPro" id="IPR013695">
    <property type="entry name" value="WAK"/>
</dbReference>
<evidence type="ECO:0000259" key="13">
    <source>
        <dbReference type="Pfam" id="PF13947"/>
    </source>
</evidence>
<dbReference type="Pfam" id="PF13947">
    <property type="entry name" value="GUB_WAK_bind"/>
    <property type="match status" value="2"/>
</dbReference>
<feature type="domain" description="Wall-associated receptor kinase galacturonan-binding" evidence="13">
    <location>
        <begin position="34"/>
        <end position="89"/>
    </location>
</feature>
<proteinExistence type="predicted"/>
<evidence type="ECO:0000313" key="14">
    <source>
        <dbReference type="EMBL" id="CAE6166747.1"/>
    </source>
</evidence>
<keyword evidence="10" id="KW-0325">Glycoprotein</keyword>
<keyword evidence="9" id="KW-1015">Disulfide bond</keyword>
<dbReference type="GO" id="GO:0030247">
    <property type="term" value="F:polysaccharide binding"/>
    <property type="evidence" value="ECO:0007669"/>
    <property type="project" value="InterPro"/>
</dbReference>
<dbReference type="GO" id="GO:0004674">
    <property type="term" value="F:protein serine/threonine kinase activity"/>
    <property type="evidence" value="ECO:0007669"/>
    <property type="project" value="UniProtKB-KW"/>
</dbReference>
<protein>
    <submittedName>
        <fullName evidence="14">Uncharacterized protein</fullName>
    </submittedName>
</protein>
<evidence type="ECO:0000256" key="6">
    <source>
        <dbReference type="ARBA" id="ARBA00022777"/>
    </source>
</evidence>
<keyword evidence="3" id="KW-0808">Transferase</keyword>
<evidence type="ECO:0000256" key="3">
    <source>
        <dbReference type="ARBA" id="ARBA00022679"/>
    </source>
</evidence>
<keyword evidence="4" id="KW-0812">Transmembrane</keyword>
<keyword evidence="15" id="KW-1185">Reference proteome</keyword>
<reference evidence="14" key="1">
    <citation type="submission" date="2021-01" db="EMBL/GenBank/DDBJ databases">
        <authorList>
            <person name="Bezrukov I."/>
        </authorList>
    </citation>
    <scope>NUCLEOTIDE SEQUENCE</scope>
</reference>
<keyword evidence="6" id="KW-0418">Kinase</keyword>
<evidence type="ECO:0000256" key="7">
    <source>
        <dbReference type="ARBA" id="ARBA00022989"/>
    </source>
</evidence>
<evidence type="ECO:0000256" key="2">
    <source>
        <dbReference type="ARBA" id="ARBA00022527"/>
    </source>
</evidence>
<keyword evidence="2" id="KW-0723">Serine/threonine-protein kinase</keyword>
<keyword evidence="8" id="KW-0472">Membrane</keyword>
<evidence type="ECO:0000256" key="1">
    <source>
        <dbReference type="ARBA" id="ARBA00004479"/>
    </source>
</evidence>
<evidence type="ECO:0000256" key="11">
    <source>
        <dbReference type="SAM" id="SignalP"/>
    </source>
</evidence>
<feature type="signal peptide" evidence="11">
    <location>
        <begin position="1"/>
        <end position="29"/>
    </location>
</feature>
<dbReference type="Proteomes" id="UP000682877">
    <property type="component" value="Chromosome 7"/>
</dbReference>